<dbReference type="Gene3D" id="2.130.10.10">
    <property type="entry name" value="YVTN repeat-like/Quinoprotein amine dehydrogenase"/>
    <property type="match status" value="2"/>
</dbReference>
<dbReference type="FunCoup" id="A0A1Y1UPT8">
    <property type="interactions" value="774"/>
</dbReference>
<dbReference type="InterPro" id="IPR011047">
    <property type="entry name" value="Quinoprotein_ADH-like_sf"/>
</dbReference>
<dbReference type="GO" id="GO:0032040">
    <property type="term" value="C:small-subunit processome"/>
    <property type="evidence" value="ECO:0007669"/>
    <property type="project" value="InterPro"/>
</dbReference>
<evidence type="ECO:0000259" key="2">
    <source>
        <dbReference type="Pfam" id="PF04192"/>
    </source>
</evidence>
<dbReference type="Pfam" id="PF25168">
    <property type="entry name" value="Beta-prop_WDR36-Utp21_2nd"/>
    <property type="match status" value="1"/>
</dbReference>
<dbReference type="OrthoDB" id="10250769at2759"/>
<evidence type="ECO:0000313" key="5">
    <source>
        <dbReference type="Proteomes" id="UP000193218"/>
    </source>
</evidence>
<dbReference type="InterPro" id="IPR036322">
    <property type="entry name" value="WD40_repeat_dom_sf"/>
</dbReference>
<dbReference type="AlphaFoldDB" id="A0A1Y1UPT8"/>
<dbReference type="GeneID" id="33559201"/>
<dbReference type="InterPro" id="IPR007319">
    <property type="entry name" value="WDR36/Utp21_C"/>
</dbReference>
<dbReference type="PANTHER" id="PTHR22840">
    <property type="entry name" value="WD REPEAT-CONTAINING PROTEIN 36"/>
    <property type="match status" value="1"/>
</dbReference>
<dbReference type="PROSITE" id="PS50294">
    <property type="entry name" value="WD_REPEATS_REGION"/>
    <property type="match status" value="1"/>
</dbReference>
<reference evidence="4 5" key="1">
    <citation type="submission" date="2017-03" db="EMBL/GenBank/DDBJ databases">
        <title>Widespread Adenine N6-methylation of Active Genes in Fungi.</title>
        <authorList>
            <consortium name="DOE Joint Genome Institute"/>
            <person name="Mondo S.J."/>
            <person name="Dannebaum R.O."/>
            <person name="Kuo R.C."/>
            <person name="Louie K.B."/>
            <person name="Bewick A.J."/>
            <person name="Labutti K."/>
            <person name="Haridas S."/>
            <person name="Kuo A."/>
            <person name="Salamov A."/>
            <person name="Ahrendt S.R."/>
            <person name="Lau R."/>
            <person name="Bowen B.P."/>
            <person name="Lipzen A."/>
            <person name="Sullivan W."/>
            <person name="Andreopoulos W.B."/>
            <person name="Clum A."/>
            <person name="Lindquist E."/>
            <person name="Daum C."/>
            <person name="Northen T.R."/>
            <person name="Ramamoorthy G."/>
            <person name="Schmitz R.J."/>
            <person name="Gryganskyi A."/>
            <person name="Culley D."/>
            <person name="Magnuson J."/>
            <person name="James T.Y."/>
            <person name="O'Malley M.A."/>
            <person name="Stajich J.E."/>
            <person name="Spatafora J.W."/>
            <person name="Visel A."/>
            <person name="Grigoriev I.V."/>
        </authorList>
    </citation>
    <scope>NUCLEOTIDE SEQUENCE [LARGE SCALE GENOMIC DNA]</scope>
    <source>
        <strain evidence="4 5">NRRL Y-17943</strain>
    </source>
</reference>
<evidence type="ECO:0000259" key="3">
    <source>
        <dbReference type="Pfam" id="PF25171"/>
    </source>
</evidence>
<feature type="repeat" description="WD" evidence="1">
    <location>
        <begin position="562"/>
        <end position="603"/>
    </location>
</feature>
<dbReference type="SMART" id="SM00320">
    <property type="entry name" value="WD40"/>
    <property type="match status" value="10"/>
</dbReference>
<name>A0A1Y1UPT8_9TREE</name>
<dbReference type="SUPFAM" id="SSF50998">
    <property type="entry name" value="Quinoprotein alcohol dehydrogenase-like"/>
    <property type="match status" value="1"/>
</dbReference>
<dbReference type="STRING" id="4999.A0A1Y1UPT8"/>
<accession>A0A1Y1UPT8</accession>
<proteinExistence type="predicted"/>
<dbReference type="Pfam" id="PF25171">
    <property type="entry name" value="Beta-prop_WDR36-Utp21_1st"/>
    <property type="match status" value="1"/>
</dbReference>
<dbReference type="InterPro" id="IPR015943">
    <property type="entry name" value="WD40/YVTN_repeat-like_dom_sf"/>
</dbReference>
<comment type="caution">
    <text evidence="4">The sequence shown here is derived from an EMBL/GenBank/DDBJ whole genome shotgun (WGS) entry which is preliminary data.</text>
</comment>
<evidence type="ECO:0000256" key="1">
    <source>
        <dbReference type="PROSITE-ProRule" id="PRU00221"/>
    </source>
</evidence>
<dbReference type="Pfam" id="PF04192">
    <property type="entry name" value="Utp21"/>
    <property type="match status" value="1"/>
</dbReference>
<dbReference type="InterPro" id="IPR001680">
    <property type="entry name" value="WD40_rpt"/>
</dbReference>
<dbReference type="PROSITE" id="PS50082">
    <property type="entry name" value="WD_REPEATS_2"/>
    <property type="match status" value="2"/>
</dbReference>
<protein>
    <submittedName>
        <fullName evidence="4">Putative WD-repeat protein</fullName>
    </submittedName>
</protein>
<feature type="domain" description="WDR36/Utp21 C-terminal" evidence="2">
    <location>
        <begin position="691"/>
        <end position="890"/>
    </location>
</feature>
<feature type="domain" description="WDR36/Utp21 N-terminal" evidence="3">
    <location>
        <begin position="18"/>
        <end position="287"/>
    </location>
</feature>
<dbReference type="InParanoid" id="A0A1Y1UPT8"/>
<dbReference type="RefSeq" id="XP_021873855.1">
    <property type="nucleotide sequence ID" value="XM_022017392.1"/>
</dbReference>
<keyword evidence="1" id="KW-0853">WD repeat</keyword>
<dbReference type="SUPFAM" id="SSF50978">
    <property type="entry name" value="WD40 repeat-like"/>
    <property type="match status" value="1"/>
</dbReference>
<keyword evidence="5" id="KW-1185">Reference proteome</keyword>
<organism evidence="4 5">
    <name type="scientific">Kockovaella imperatae</name>
    <dbReference type="NCBI Taxonomy" id="4999"/>
    <lineage>
        <taxon>Eukaryota</taxon>
        <taxon>Fungi</taxon>
        <taxon>Dikarya</taxon>
        <taxon>Basidiomycota</taxon>
        <taxon>Agaricomycotina</taxon>
        <taxon>Tremellomycetes</taxon>
        <taxon>Tremellales</taxon>
        <taxon>Cuniculitremaceae</taxon>
        <taxon>Kockovaella</taxon>
    </lineage>
</organism>
<gene>
    <name evidence="4" type="ORF">BD324DRAFT_641074</name>
</gene>
<dbReference type="PANTHER" id="PTHR22840:SF12">
    <property type="entry name" value="WD REPEAT-CONTAINING PROTEIN 36"/>
    <property type="match status" value="1"/>
</dbReference>
<feature type="repeat" description="WD" evidence="1">
    <location>
        <begin position="253"/>
        <end position="284"/>
    </location>
</feature>
<dbReference type="GO" id="GO:0006364">
    <property type="term" value="P:rRNA processing"/>
    <property type="evidence" value="ECO:0007669"/>
    <property type="project" value="InterPro"/>
</dbReference>
<evidence type="ECO:0000313" key="4">
    <source>
        <dbReference type="EMBL" id="ORX40070.1"/>
    </source>
</evidence>
<dbReference type="EMBL" id="NBSH01000002">
    <property type="protein sequence ID" value="ORX40070.1"/>
    <property type="molecule type" value="Genomic_DNA"/>
</dbReference>
<sequence length="892" mass="97054">MFVHTPKGALATPTVNLVTSVGRSWMMWDMERMTLVFVGPESGGEIKSLVQTGTEVFAAVGSRVLKYHRGKQTGVFKAPAEVNLASIQILGDQLLALREDGTGLYIFDLASGSVANELQFHPAFQATVFLHPSTYLNKILIGGKTGELQLWNVRTCSLIHTFAPASPSSHSPVTALVQAPAVDVVGVGHLDGSIRILDIRQGDLVMQLKVDDGSVTGLAFRMDGPPILASSSSAGSIAFWDLSKGGRVIHVQRRAHERGISGLEWVPGQPLLISSSGDNSIKQWLFDSPTSVPRLLKFRGGHHAPPSWIRYHGEDGKDILTAGRDRSLRNTSVVRDSRSHELSQGQSLIKKSRGLGISADELKLPPITAMSSSSTRSKDWDDILTAHAEETSARTWRAMDKKMGTGNFEMEHGVIQAVCVTACGNFGLAGSSAGEIKMWNMQSGKERRSFGLTGEPRGDTRPGIIASAKGKAKEKARAPVRSIQAVTGIATDALNTTVIASTLEGKLYFFDFHSTKLGAELQLPSSITALGVHRDSGILSAICDDLVVRLVDIETRRVVRELRGFKGRILDLAFSPDSRWLITTSIDSIVRTYDIPTGSLVDAFRTESIATSLTFSPTGDFLATAHVDSLGVHLWANKAQFSDVAFSHINDEDDVQAVALPSVQVVDDLSRLEGFEPIGAPEPTDIYTSPEQLTEGLLTLSLMPRSRWQTLLNLDTIRARNKPKEPPKAPEKAPFFLPTVAGLETRFDLSSAQPDEASSSTQKISTFGSFIDSDFTRRLMLEPEDSNYSAFFEFAKALSPSALDLEIRSLSSIEHLSRFLHALTARLKSHRDFEAVQALLSVLLTVSADLLIANEELCDQLVTLREEQGKESARLRELVGYTMGTLSFLRGA</sequence>
<dbReference type="Proteomes" id="UP000193218">
    <property type="component" value="Unassembled WGS sequence"/>
</dbReference>
<dbReference type="GO" id="GO:0034388">
    <property type="term" value="C:Pwp2p-containing subcomplex of 90S preribosome"/>
    <property type="evidence" value="ECO:0007669"/>
    <property type="project" value="TreeGrafter"/>
</dbReference>
<dbReference type="InterPro" id="IPR059157">
    <property type="entry name" value="WDR36-Utp21_N"/>
</dbReference>